<dbReference type="EMBL" id="GGFJ01013503">
    <property type="protein sequence ID" value="MBW62644.1"/>
    <property type="molecule type" value="Transcribed_RNA"/>
</dbReference>
<evidence type="ECO:0000256" key="1">
    <source>
        <dbReference type="SAM" id="SignalP"/>
    </source>
</evidence>
<accession>A0A2M4CBF5</accession>
<reference evidence="2" key="1">
    <citation type="submission" date="2018-01" db="EMBL/GenBank/DDBJ databases">
        <title>An insight into the sialome of Amazonian anophelines.</title>
        <authorList>
            <person name="Ribeiro J.M."/>
            <person name="Scarpassa V."/>
            <person name="Calvo E."/>
        </authorList>
    </citation>
    <scope>NUCLEOTIDE SEQUENCE</scope>
    <source>
        <tissue evidence="2">Salivary glands</tissue>
    </source>
</reference>
<proteinExistence type="predicted"/>
<evidence type="ECO:0000313" key="2">
    <source>
        <dbReference type="EMBL" id="MBW62644.1"/>
    </source>
</evidence>
<name>A0A2M4CBF5_9DIPT</name>
<feature type="signal peptide" evidence="1">
    <location>
        <begin position="1"/>
        <end position="18"/>
    </location>
</feature>
<dbReference type="AlphaFoldDB" id="A0A2M4CBF5"/>
<protein>
    <submittedName>
        <fullName evidence="2">Putative secreted protein</fullName>
    </submittedName>
</protein>
<keyword evidence="1" id="KW-0732">Signal</keyword>
<sequence length="81" mass="8580">MHIITVFPTVLYSAAVSCAPNEVSFWCDDAAVDCTSSAAVTVAEDDGCDPELTVQLSSGFYRGAPSPSARLLRASYSITSW</sequence>
<organism evidence="2">
    <name type="scientific">Anopheles marajoara</name>
    <dbReference type="NCBI Taxonomy" id="58244"/>
    <lineage>
        <taxon>Eukaryota</taxon>
        <taxon>Metazoa</taxon>
        <taxon>Ecdysozoa</taxon>
        <taxon>Arthropoda</taxon>
        <taxon>Hexapoda</taxon>
        <taxon>Insecta</taxon>
        <taxon>Pterygota</taxon>
        <taxon>Neoptera</taxon>
        <taxon>Endopterygota</taxon>
        <taxon>Diptera</taxon>
        <taxon>Nematocera</taxon>
        <taxon>Culicoidea</taxon>
        <taxon>Culicidae</taxon>
        <taxon>Anophelinae</taxon>
        <taxon>Anopheles</taxon>
    </lineage>
</organism>
<feature type="chain" id="PRO_5014856831" evidence="1">
    <location>
        <begin position="19"/>
        <end position="81"/>
    </location>
</feature>